<dbReference type="Proteomes" id="UP000663292">
    <property type="component" value="Chromosome"/>
</dbReference>
<dbReference type="SUPFAM" id="SSF51011">
    <property type="entry name" value="Glycosyl hydrolase domain"/>
    <property type="match status" value="1"/>
</dbReference>
<dbReference type="NCBIfam" id="NF008183">
    <property type="entry name" value="PRK10933.1"/>
    <property type="match status" value="1"/>
</dbReference>
<gene>
    <name evidence="6" type="primary">amyA15</name>
    <name evidence="6" type="ORF">HSEST_2721</name>
</gene>
<dbReference type="RefSeq" id="WP_324254837.1">
    <property type="nucleotide sequence ID" value="NZ_CP064791.1"/>
</dbReference>
<evidence type="ECO:0000256" key="3">
    <source>
        <dbReference type="ARBA" id="ARBA00023180"/>
    </source>
</evidence>
<protein>
    <submittedName>
        <fullName evidence="6">Glycosidase</fullName>
    </submittedName>
</protein>
<evidence type="ECO:0000313" key="6">
    <source>
        <dbReference type="EMBL" id="QSG16230.1"/>
    </source>
</evidence>
<dbReference type="SUPFAM" id="SSF51445">
    <property type="entry name" value="(Trans)glycosidases"/>
    <property type="match status" value="1"/>
</dbReference>
<dbReference type="InterPro" id="IPR013780">
    <property type="entry name" value="Glyco_hydro_b"/>
</dbReference>
<dbReference type="PANTHER" id="PTHR10357">
    <property type="entry name" value="ALPHA-AMYLASE FAMILY MEMBER"/>
    <property type="match status" value="1"/>
</dbReference>
<accession>A0A897NNX6</accession>
<dbReference type="AlphaFoldDB" id="A0A897NNX6"/>
<dbReference type="GO" id="GO:0009313">
    <property type="term" value="P:oligosaccharide catabolic process"/>
    <property type="evidence" value="ECO:0007669"/>
    <property type="project" value="TreeGrafter"/>
</dbReference>
<dbReference type="FunFam" id="2.60.40.1180:FF:000007">
    <property type="entry name" value="Sucrose isomerase"/>
    <property type="match status" value="1"/>
</dbReference>
<evidence type="ECO:0000313" key="7">
    <source>
        <dbReference type="Proteomes" id="UP000663292"/>
    </source>
</evidence>
<proteinExistence type="inferred from homology"/>
<dbReference type="FunFam" id="3.90.400.10:FF:000001">
    <property type="entry name" value="Maltase A3, isoform A"/>
    <property type="match status" value="1"/>
</dbReference>
<dbReference type="Gene3D" id="3.20.20.80">
    <property type="entry name" value="Glycosidases"/>
    <property type="match status" value="1"/>
</dbReference>
<sequence length="559" mass="64884">MIASDEIDRSWWKEAVVYQIYPRSFNDSDGDGVGDIPGIVEKVDYLDELGIDVVWLCPVYDSPNADNGYDIREYRSIMDEMGTMDDWERLRDALHERDIKLVMDMVLNHTSDEHEWFQRSRREEGGYEDYYHWVEGEPDDPPNNWGSFFGGSAWSYDEVREAWYLHLFDEKQPDLNWRNPEVRESLYETVNWWLDRGIDGFRLDVINLPSKPEGYPDGEVDTYPTGGEHFVNGPRIHEYLRELYEETFANYDVMTVAEMVDLDVEEANAYLGADGDGLNMAFHFDHMFLDFGPEGRWDIGEWSVSEFKEIFGEWQTGLDETSWDGLYWENHDQPRVVSRFGDDETYRYESATMLGTLLFTLKGTPYVYQGQEIGMTNADFASLSEVRDVDTRQPVELLLENGEIDSYEEIREAVNYRSRDHARTPMQWSDEENAGFTDGEPWIKVNARYPEINVAAARSAESSVWHYYRELIELRSSSDVLVYGEYDLLETPDPLYVFTRTLGEERVLVVLNWSDEDESFAPSASLSTDDATLLLSNYDDASGFGEATLRPYEARVYGL</sequence>
<dbReference type="Pfam" id="PF00128">
    <property type="entry name" value="Alpha-amylase"/>
    <property type="match status" value="1"/>
</dbReference>
<dbReference type="Gene3D" id="2.60.40.1180">
    <property type="entry name" value="Golgi alpha-mannosidase II"/>
    <property type="match status" value="1"/>
</dbReference>
<dbReference type="FunFam" id="3.20.20.80:FF:000064">
    <property type="entry name" value="Oligo-1,6-glucosidase"/>
    <property type="match status" value="2"/>
</dbReference>
<keyword evidence="3" id="KW-0325">Glycoprotein</keyword>
<comment type="similarity">
    <text evidence="1">Belongs to the glycosyl hydrolase 13 family.</text>
</comment>
<evidence type="ECO:0000256" key="1">
    <source>
        <dbReference type="ARBA" id="ARBA00008061"/>
    </source>
</evidence>
<dbReference type="Gene3D" id="3.90.400.10">
    <property type="entry name" value="Oligo-1,6-glucosidase, Domain 2"/>
    <property type="match status" value="1"/>
</dbReference>
<dbReference type="GeneID" id="68859354"/>
<organism evidence="6 7">
    <name type="scientific">Halapricum desulfuricans</name>
    <dbReference type="NCBI Taxonomy" id="2841257"/>
    <lineage>
        <taxon>Archaea</taxon>
        <taxon>Methanobacteriati</taxon>
        <taxon>Methanobacteriota</taxon>
        <taxon>Stenosarchaea group</taxon>
        <taxon>Halobacteria</taxon>
        <taxon>Halobacteriales</taxon>
        <taxon>Haloarculaceae</taxon>
        <taxon>Halapricum</taxon>
    </lineage>
</organism>
<dbReference type="CDD" id="cd11333">
    <property type="entry name" value="AmyAc_SI_OligoGlu_DGase"/>
    <property type="match status" value="1"/>
</dbReference>
<dbReference type="PANTHER" id="PTHR10357:SF184">
    <property type="entry name" value="OLIGO-1,6-GLUCOSIDASE 1"/>
    <property type="match status" value="1"/>
</dbReference>
<feature type="domain" description="Glycosyl hydrolase family 13 catalytic" evidence="5">
    <location>
        <begin position="19"/>
        <end position="423"/>
    </location>
</feature>
<dbReference type="InterPro" id="IPR045857">
    <property type="entry name" value="O16G_dom_2"/>
</dbReference>
<dbReference type="InterPro" id="IPR006047">
    <property type="entry name" value="GH13_cat_dom"/>
</dbReference>
<name>A0A897NNX6_9EURY</name>
<reference evidence="6 7" key="1">
    <citation type="submission" date="2020-11" db="EMBL/GenBank/DDBJ databases">
        <title>Carbohydrate-dependent, anaerobic sulfur respiration: A novel catabolism in halophilic archaea.</title>
        <authorList>
            <person name="Sorokin D.Y."/>
            <person name="Messina E."/>
            <person name="Smedile F."/>
            <person name="La Cono V."/>
            <person name="Hallsworth J.E."/>
            <person name="Yakimov M.M."/>
        </authorList>
    </citation>
    <scope>NUCLEOTIDE SEQUENCE [LARGE SCALE GENOMIC DNA]</scope>
    <source>
        <strain evidence="6 7">HSR-Est</strain>
    </source>
</reference>
<dbReference type="InterPro" id="IPR017853">
    <property type="entry name" value="GH"/>
</dbReference>
<evidence type="ECO:0000256" key="4">
    <source>
        <dbReference type="ARBA" id="ARBA00023295"/>
    </source>
</evidence>
<evidence type="ECO:0000256" key="2">
    <source>
        <dbReference type="ARBA" id="ARBA00022801"/>
    </source>
</evidence>
<keyword evidence="2" id="KW-0378">Hydrolase</keyword>
<dbReference type="GO" id="GO:0004556">
    <property type="term" value="F:alpha-amylase activity"/>
    <property type="evidence" value="ECO:0007669"/>
    <property type="project" value="TreeGrafter"/>
</dbReference>
<dbReference type="SMART" id="SM00642">
    <property type="entry name" value="Aamy"/>
    <property type="match status" value="1"/>
</dbReference>
<evidence type="ECO:0000259" key="5">
    <source>
        <dbReference type="SMART" id="SM00642"/>
    </source>
</evidence>
<keyword evidence="7" id="KW-1185">Reference proteome</keyword>
<dbReference type="EMBL" id="CP064791">
    <property type="protein sequence ID" value="QSG16230.1"/>
    <property type="molecule type" value="Genomic_DNA"/>
</dbReference>
<keyword evidence="4 6" id="KW-0326">Glycosidase</keyword>